<protein>
    <submittedName>
        <fullName evidence="1">Uncharacterized protein</fullName>
    </submittedName>
</protein>
<dbReference type="AlphaFoldDB" id="A0A844T7B1"/>
<evidence type="ECO:0000313" key="2">
    <source>
        <dbReference type="Proteomes" id="UP000436468"/>
    </source>
</evidence>
<gene>
    <name evidence="1" type="ORF">GPL21_41250</name>
</gene>
<comment type="caution">
    <text evidence="1">The sequence shown here is derived from an EMBL/GenBank/DDBJ whole genome shotgun (WGS) entry which is preliminary data.</text>
</comment>
<evidence type="ECO:0000313" key="1">
    <source>
        <dbReference type="EMBL" id="MVT71412.1"/>
    </source>
</evidence>
<proteinExistence type="predicted"/>
<dbReference type="EMBL" id="WQNF01000081">
    <property type="protein sequence ID" value="MVT71412.1"/>
    <property type="molecule type" value="Genomic_DNA"/>
</dbReference>
<reference evidence="1 2" key="1">
    <citation type="submission" date="2019-12" db="EMBL/GenBank/DDBJ databases">
        <title>Draft genome sequences Bradyrhizobium cajani AMBPC1010, Bradyrhizobium pachyrhizi AMBPC1040 and Bradyrhizobium yuanmingense ALSPC3051, three plant growth promoting strains isolated from nodules of Cajanus cajan L. in Dominican Republic.</title>
        <authorList>
            <person name="Flores-Felix J.D."/>
            <person name="Araujo J."/>
            <person name="Diaz-Alcantara C."/>
            <person name="Gonzalez-Andres F."/>
            <person name="Velazquez E."/>
        </authorList>
    </citation>
    <scope>NUCLEOTIDE SEQUENCE [LARGE SCALE GENOMIC DNA]</scope>
    <source>
        <strain evidence="1 2">1040</strain>
    </source>
</reference>
<dbReference type="RefSeq" id="WP_157348952.1">
    <property type="nucleotide sequence ID" value="NZ_WQNF01000081.1"/>
</dbReference>
<organism evidence="1 2">
    <name type="scientific">Bradyrhizobium pachyrhizi</name>
    <dbReference type="NCBI Taxonomy" id="280333"/>
    <lineage>
        <taxon>Bacteria</taxon>
        <taxon>Pseudomonadati</taxon>
        <taxon>Pseudomonadota</taxon>
        <taxon>Alphaproteobacteria</taxon>
        <taxon>Hyphomicrobiales</taxon>
        <taxon>Nitrobacteraceae</taxon>
        <taxon>Bradyrhizobium</taxon>
    </lineage>
</organism>
<keyword evidence="2" id="KW-1185">Reference proteome</keyword>
<accession>A0A844T7B1</accession>
<name>A0A844T7B1_9BRAD</name>
<sequence>MGSKSREYMFGATVRHLAERAKEARLTADTAACQAWNARMLAFRGPAQPSPALGDALNAGYRYLEVKCLGCETHQTVALDIVRRPKWTPIHELERYMRCKQCSRSNGYPFKRSHLVALRTNKISALNPPSTWWLGER</sequence>
<dbReference type="Proteomes" id="UP000436468">
    <property type="component" value="Unassembled WGS sequence"/>
</dbReference>